<accession>A0ACD0P6Z9</accession>
<dbReference type="Proteomes" id="UP000245626">
    <property type="component" value="Unassembled WGS sequence"/>
</dbReference>
<sequence length="91" mass="9761">MTAKSPSSTSLAQPKSNTTATVKLACASCIRGHRTSTCNHKDGSKGPLYPIRAKGRPPTQCDFCRKKRMESGRHARCDCIQPGSSSAPNLK</sequence>
<protein>
    <submittedName>
        <fullName evidence="1">Uncharacterized protein</fullName>
    </submittedName>
</protein>
<keyword evidence="2" id="KW-1185">Reference proteome</keyword>
<gene>
    <name evidence="1" type="ORF">IE53DRAFT_309455</name>
</gene>
<name>A0ACD0P6Z9_9BASI</name>
<proteinExistence type="predicted"/>
<evidence type="ECO:0000313" key="1">
    <source>
        <dbReference type="EMBL" id="PWN53853.1"/>
    </source>
</evidence>
<feature type="non-terminal residue" evidence="1">
    <location>
        <position position="91"/>
    </location>
</feature>
<dbReference type="EMBL" id="KZ819706">
    <property type="protein sequence ID" value="PWN53853.1"/>
    <property type="molecule type" value="Genomic_DNA"/>
</dbReference>
<evidence type="ECO:0000313" key="2">
    <source>
        <dbReference type="Proteomes" id="UP000245626"/>
    </source>
</evidence>
<reference evidence="1 2" key="1">
    <citation type="journal article" date="2018" name="Mol. Biol. Evol.">
        <title>Broad Genomic Sampling Reveals a Smut Pathogenic Ancestry of the Fungal Clade Ustilaginomycotina.</title>
        <authorList>
            <person name="Kijpornyongpan T."/>
            <person name="Mondo S.J."/>
            <person name="Barry K."/>
            <person name="Sandor L."/>
            <person name="Lee J."/>
            <person name="Lipzen A."/>
            <person name="Pangilinan J."/>
            <person name="LaButti K."/>
            <person name="Hainaut M."/>
            <person name="Henrissat B."/>
            <person name="Grigoriev I.V."/>
            <person name="Spatafora J.W."/>
            <person name="Aime M.C."/>
        </authorList>
    </citation>
    <scope>NUCLEOTIDE SEQUENCE [LARGE SCALE GENOMIC DNA]</scope>
    <source>
        <strain evidence="1 2">SA 807</strain>
    </source>
</reference>
<organism evidence="1 2">
    <name type="scientific">Violaceomyces palustris</name>
    <dbReference type="NCBI Taxonomy" id="1673888"/>
    <lineage>
        <taxon>Eukaryota</taxon>
        <taxon>Fungi</taxon>
        <taxon>Dikarya</taxon>
        <taxon>Basidiomycota</taxon>
        <taxon>Ustilaginomycotina</taxon>
        <taxon>Ustilaginomycetes</taxon>
        <taxon>Violaceomycetales</taxon>
        <taxon>Violaceomycetaceae</taxon>
        <taxon>Violaceomyces</taxon>
    </lineage>
</organism>